<proteinExistence type="predicted"/>
<dbReference type="AlphaFoldDB" id="K0RX53"/>
<evidence type="ECO:0000313" key="2">
    <source>
        <dbReference type="EMBL" id="EJK57029.1"/>
    </source>
</evidence>
<sequence>MDSMDSLTPSVEFPAEGAPPYRKPPAAGPPARPPSKRTEPRTTGAPHQRSLDTLVYLHDAVSFRRMMRFVPVLVLAASSFLARRLCCGFSSNLGIRATSKNRFASTSLHSNLLPTEESVKNDEFMQQLGHASQIIPLLHPEEGDEVSPENEENLKSVLAQQLSHSDGVRGFMAVYLTSPESLKVEKVPEILAETVRQADAKIMAPLACMNVIMPTAMSSIHQDPELRECASKTANNGLKILRLVKDDEIVTNHCSAIRDVCNNNNGTQGDAELIEYWTKFFSNYKYQEEQRKDIAAAIDEFIR</sequence>
<name>K0RX53_THAOC</name>
<gene>
    <name evidence="2" type="ORF">THAOC_22974</name>
</gene>
<feature type="region of interest" description="Disordered" evidence="1">
    <location>
        <begin position="1"/>
        <end position="49"/>
    </location>
</feature>
<accession>K0RX53</accession>
<evidence type="ECO:0000256" key="1">
    <source>
        <dbReference type="SAM" id="MobiDB-lite"/>
    </source>
</evidence>
<keyword evidence="3" id="KW-1185">Reference proteome</keyword>
<dbReference type="eggNOG" id="ENOG502RVMU">
    <property type="taxonomic scope" value="Eukaryota"/>
</dbReference>
<evidence type="ECO:0000313" key="3">
    <source>
        <dbReference type="Proteomes" id="UP000266841"/>
    </source>
</evidence>
<dbReference type="OrthoDB" id="46191at2759"/>
<comment type="caution">
    <text evidence="2">The sequence shown here is derived from an EMBL/GenBank/DDBJ whole genome shotgun (WGS) entry which is preliminary data.</text>
</comment>
<dbReference type="Proteomes" id="UP000266841">
    <property type="component" value="Unassembled WGS sequence"/>
</dbReference>
<reference evidence="2 3" key="1">
    <citation type="journal article" date="2012" name="Genome Biol.">
        <title>Genome and low-iron response of an oceanic diatom adapted to chronic iron limitation.</title>
        <authorList>
            <person name="Lommer M."/>
            <person name="Specht M."/>
            <person name="Roy A.S."/>
            <person name="Kraemer L."/>
            <person name="Andreson R."/>
            <person name="Gutowska M.A."/>
            <person name="Wolf J."/>
            <person name="Bergner S.V."/>
            <person name="Schilhabel M.B."/>
            <person name="Klostermeier U.C."/>
            <person name="Beiko R.G."/>
            <person name="Rosenstiel P."/>
            <person name="Hippler M."/>
            <person name="Laroche J."/>
        </authorList>
    </citation>
    <scope>NUCLEOTIDE SEQUENCE [LARGE SCALE GENOMIC DNA]</scope>
    <source>
        <strain evidence="2 3">CCMP1005</strain>
    </source>
</reference>
<dbReference type="EMBL" id="AGNL01029773">
    <property type="protein sequence ID" value="EJK57029.1"/>
    <property type="molecule type" value="Genomic_DNA"/>
</dbReference>
<protein>
    <submittedName>
        <fullName evidence="2">Uncharacterized protein</fullName>
    </submittedName>
</protein>
<organism evidence="2 3">
    <name type="scientific">Thalassiosira oceanica</name>
    <name type="common">Marine diatom</name>
    <dbReference type="NCBI Taxonomy" id="159749"/>
    <lineage>
        <taxon>Eukaryota</taxon>
        <taxon>Sar</taxon>
        <taxon>Stramenopiles</taxon>
        <taxon>Ochrophyta</taxon>
        <taxon>Bacillariophyta</taxon>
        <taxon>Coscinodiscophyceae</taxon>
        <taxon>Thalassiosirophycidae</taxon>
        <taxon>Thalassiosirales</taxon>
        <taxon>Thalassiosiraceae</taxon>
        <taxon>Thalassiosira</taxon>
    </lineage>
</organism>
<feature type="compositionally biased region" description="Pro residues" evidence="1">
    <location>
        <begin position="21"/>
        <end position="33"/>
    </location>
</feature>